<protein>
    <submittedName>
        <fullName evidence="3">Putative spore coat protein CotH</fullName>
    </submittedName>
</protein>
<dbReference type="InterPro" id="IPR059177">
    <property type="entry name" value="GH29D-like_dom"/>
</dbReference>
<dbReference type="Pfam" id="PF00932">
    <property type="entry name" value="LTD"/>
    <property type="match status" value="1"/>
</dbReference>
<dbReference type="InterPro" id="IPR001322">
    <property type="entry name" value="Lamin_tail_dom"/>
</dbReference>
<dbReference type="InterPro" id="IPR036415">
    <property type="entry name" value="Lamin_tail_dom_sf"/>
</dbReference>
<dbReference type="Pfam" id="PF13290">
    <property type="entry name" value="CHB_HEX_C_1"/>
    <property type="match status" value="1"/>
</dbReference>
<accession>A0A0B4N055</accession>
<dbReference type="Gene3D" id="2.60.40.1260">
    <property type="entry name" value="Lamin Tail domain"/>
    <property type="match status" value="1"/>
</dbReference>
<proteinExistence type="predicted"/>
<keyword evidence="1" id="KW-0732">Signal</keyword>
<dbReference type="InterPro" id="IPR014867">
    <property type="entry name" value="Spore_coat_CotH_CotH2/3/7"/>
</dbReference>
<evidence type="ECO:0000313" key="3">
    <source>
        <dbReference type="EMBL" id="AIF25925.1"/>
    </source>
</evidence>
<dbReference type="Pfam" id="PF08757">
    <property type="entry name" value="CotH"/>
    <property type="match status" value="1"/>
</dbReference>
<evidence type="ECO:0000259" key="2">
    <source>
        <dbReference type="PROSITE" id="PS51841"/>
    </source>
</evidence>
<organism evidence="3">
    <name type="scientific">uncultured bacterium Ad_087_C16_contig1</name>
    <dbReference type="NCBI Taxonomy" id="1489281"/>
    <lineage>
        <taxon>Bacteria</taxon>
        <taxon>environmental samples</taxon>
    </lineage>
</organism>
<keyword evidence="3" id="KW-0167">Capsid protein</keyword>
<keyword evidence="3" id="KW-0946">Virion</keyword>
<feature type="domain" description="LTD" evidence="2">
    <location>
        <begin position="20"/>
        <end position="130"/>
    </location>
</feature>
<feature type="chain" id="PRO_5002095340" evidence="1">
    <location>
        <begin position="23"/>
        <end position="814"/>
    </location>
</feature>
<name>A0A0B4N055_9BACT</name>
<dbReference type="AlphaFoldDB" id="A0A0B4N055"/>
<reference evidence="3" key="1">
    <citation type="submission" date="2014-03" db="EMBL/GenBank/DDBJ databases">
        <title>A sequence of cellulolytic fosmid clone of goat rumen metagenome.</title>
        <authorList>
            <person name="Lee K.-T."/>
            <person name="Kim J.-Y."/>
            <person name="Kim Y.-J."/>
            <person name="Ahn J.-H."/>
            <person name="Park M.-N."/>
            <person name="Kim J.-H."/>
            <person name="Kim T.-H."/>
        </authorList>
    </citation>
    <scope>NUCLEOTIDE SEQUENCE</scope>
</reference>
<dbReference type="EMBL" id="KJ631379">
    <property type="protein sequence ID" value="AIF25925.1"/>
    <property type="molecule type" value="Genomic_DNA"/>
</dbReference>
<feature type="signal peptide" evidence="1">
    <location>
        <begin position="1"/>
        <end position="22"/>
    </location>
</feature>
<dbReference type="SUPFAM" id="SSF74853">
    <property type="entry name" value="Lamin A/C globular tail domain"/>
    <property type="match status" value="1"/>
</dbReference>
<sequence>MRQILIKVFVTIMMLYAANGHAQLVINELMQSNIDCVMDDIKEYPDSWVELYNPSDADINLRNYRIGKTDDPNEAWKLPNKTIGAGKYILVYCDTEANGLHTNFRLESGKGMDVYLFNGGKIVDSVTGLEKQPAPNIAYGREVDGSNVWGYQLTPTPQTGNVGQVCDRDHILGVPVFSENGYVTEKKRSMKLILSLPDDAPEGTVIRYTLDGAEPTLTTGETYTAPIKFSDSRIIRAKLFCEGWLSPRSITQSYIVHGREITLPVISINMNQEYLDDPETGIFACNQESYQKNNWRRPLNLEFFVEGNQNSLLNQLCEMRISGSASRGASKKSIAIYAHKRFGTKRFDYEFFPDQKPGVRDFKSLVLRNAGNDYDYLYMRDAIIQRSMAQNADLDWQAWRPAIIYINGTYYGMLNIRERANGNNIYTNYDGLEDIDLLENNDLKEGTKDYFRQFRTFYNEQGHTLAEYAERMDWEEYINLMIMNLYFNNQDFPGNNSVMWRPRAEGGKWRWIAKDTDFGIGLYGSSPEYNTVAWLNTPDYDSDRAWGNTSDATRLFRRLMEDKDFYREFIDRCCIYMGDFLNEKDVRDIWDPMYDMIKYEYPYHRSLINRWWPKYDEELNKAHEWLAKRTYHFYTMLGEYYKLGEPFTLTINMSTLPREDISINFNGINLHHPIYAGKFFANRQITLTATPIEEDIEILGWKIIQVGLTGSVSTQEMKGAVCSLIVPSCNSIAIETIVGGKAGITTTGTQTWNWLRGNDEIIVVNVPQGVSVRLYDIRGMLLFQTTATGTEIHIPAPKETLYLLKVGQDTVKLQ</sequence>
<dbReference type="PROSITE" id="PS51841">
    <property type="entry name" value="LTD"/>
    <property type="match status" value="1"/>
</dbReference>
<evidence type="ECO:0000256" key="1">
    <source>
        <dbReference type="SAM" id="SignalP"/>
    </source>
</evidence>